<gene>
    <name evidence="1" type="ORF">JTE90_008673</name>
</gene>
<accession>A0AAV6U1N8</accession>
<proteinExistence type="predicted"/>
<organism evidence="1 2">
    <name type="scientific">Oedothorax gibbosus</name>
    <dbReference type="NCBI Taxonomy" id="931172"/>
    <lineage>
        <taxon>Eukaryota</taxon>
        <taxon>Metazoa</taxon>
        <taxon>Ecdysozoa</taxon>
        <taxon>Arthropoda</taxon>
        <taxon>Chelicerata</taxon>
        <taxon>Arachnida</taxon>
        <taxon>Araneae</taxon>
        <taxon>Araneomorphae</taxon>
        <taxon>Entelegynae</taxon>
        <taxon>Araneoidea</taxon>
        <taxon>Linyphiidae</taxon>
        <taxon>Erigoninae</taxon>
        <taxon>Oedothorax</taxon>
    </lineage>
</organism>
<sequence>MAVEDFLKTEANRDILIRHLKLVGEAELYLAVRGILQRCMTNGLASTFSYNGLREKEIQVLDIKESRLWRREQEETWSTEAVQEIIEDSENSLLVLPYIFFNGHIQKRNRGKPGARRLSKR</sequence>
<dbReference type="EMBL" id="JAFNEN010000778">
    <property type="protein sequence ID" value="KAG8177489.1"/>
    <property type="molecule type" value="Genomic_DNA"/>
</dbReference>
<name>A0AAV6U1N8_9ARAC</name>
<keyword evidence="2" id="KW-1185">Reference proteome</keyword>
<dbReference type="Proteomes" id="UP000827092">
    <property type="component" value="Unassembled WGS sequence"/>
</dbReference>
<comment type="caution">
    <text evidence="1">The sequence shown here is derived from an EMBL/GenBank/DDBJ whole genome shotgun (WGS) entry which is preliminary data.</text>
</comment>
<protein>
    <submittedName>
        <fullName evidence="1">Uncharacterized protein</fullName>
    </submittedName>
</protein>
<evidence type="ECO:0000313" key="1">
    <source>
        <dbReference type="EMBL" id="KAG8177489.1"/>
    </source>
</evidence>
<evidence type="ECO:0000313" key="2">
    <source>
        <dbReference type="Proteomes" id="UP000827092"/>
    </source>
</evidence>
<dbReference type="AlphaFoldDB" id="A0AAV6U1N8"/>
<reference evidence="1 2" key="1">
    <citation type="journal article" date="2022" name="Nat. Ecol. Evol.">
        <title>A masculinizing supergene underlies an exaggerated male reproductive morph in a spider.</title>
        <authorList>
            <person name="Hendrickx F."/>
            <person name="De Corte Z."/>
            <person name="Sonet G."/>
            <person name="Van Belleghem S.M."/>
            <person name="Kostlbacher S."/>
            <person name="Vangestel C."/>
        </authorList>
    </citation>
    <scope>NUCLEOTIDE SEQUENCE [LARGE SCALE GENOMIC DNA]</scope>
    <source>
        <strain evidence="1">W744_W776</strain>
    </source>
</reference>